<feature type="domain" description="Flp pilus assembly protein RcpC/CpaB" evidence="2">
    <location>
        <begin position="123"/>
        <end position="221"/>
    </location>
</feature>
<keyword evidence="4" id="KW-1185">Reference proteome</keyword>
<dbReference type="Proteomes" id="UP000284178">
    <property type="component" value="Unassembled WGS sequence"/>
</dbReference>
<protein>
    <submittedName>
        <fullName evidence="3">Uncharacterized protein</fullName>
    </submittedName>
</protein>
<accession>A0A412G4A8</accession>
<dbReference type="Pfam" id="PF08666">
    <property type="entry name" value="SAF"/>
    <property type="match status" value="1"/>
</dbReference>
<evidence type="ECO:0000313" key="4">
    <source>
        <dbReference type="Proteomes" id="UP000284178"/>
    </source>
</evidence>
<dbReference type="EMBL" id="QRUP01000004">
    <property type="protein sequence ID" value="RGR75539.1"/>
    <property type="molecule type" value="Genomic_DNA"/>
</dbReference>
<sequence>MKKLKLSSSFIQRYRLLLTLILTLVVGLCGYKVYETTVQAAIDPVLIPVAARYLKSGTVIQREDIQMIEVPRPVVLEGVEKDPELLLGQAVDTYNAIAEGSLFYEALLIPKEELHDVSAFPLLENEAAVTIDADIKTSYANSILPGHQIDLYFQGYATQADESEKRVLYGQLVSQARVIAVRDSTGKNIDAQSDKATSVIVVALAYEDADLVQRAKFFGTVLPMVTYGSLNPESQAEDFYDIAKMRELLYQKTIDVSLVKEALEDE</sequence>
<dbReference type="InterPro" id="IPR013974">
    <property type="entry name" value="SAF"/>
</dbReference>
<dbReference type="InterPro" id="IPR031571">
    <property type="entry name" value="RcpC_dom"/>
</dbReference>
<reference evidence="3 4" key="1">
    <citation type="submission" date="2018-08" db="EMBL/GenBank/DDBJ databases">
        <title>A genome reference for cultivated species of the human gut microbiota.</title>
        <authorList>
            <person name="Zou Y."/>
            <person name="Xue W."/>
            <person name="Luo G."/>
        </authorList>
    </citation>
    <scope>NUCLEOTIDE SEQUENCE [LARGE SCALE GENOMIC DNA]</scope>
    <source>
        <strain evidence="3 4">AF24-29</strain>
    </source>
</reference>
<proteinExistence type="predicted"/>
<comment type="caution">
    <text evidence="3">The sequence shown here is derived from an EMBL/GenBank/DDBJ whole genome shotgun (WGS) entry which is preliminary data.</text>
</comment>
<organism evidence="3 4">
    <name type="scientific">Holdemania filiformis</name>
    <dbReference type="NCBI Taxonomy" id="61171"/>
    <lineage>
        <taxon>Bacteria</taxon>
        <taxon>Bacillati</taxon>
        <taxon>Bacillota</taxon>
        <taxon>Erysipelotrichia</taxon>
        <taxon>Erysipelotrichales</taxon>
        <taxon>Erysipelotrichaceae</taxon>
        <taxon>Holdemania</taxon>
    </lineage>
</organism>
<dbReference type="AlphaFoldDB" id="A0A412G4A8"/>
<dbReference type="CDD" id="cd11614">
    <property type="entry name" value="SAF_CpaB_FlgA_like"/>
    <property type="match status" value="1"/>
</dbReference>
<dbReference type="GeneID" id="83014704"/>
<evidence type="ECO:0000259" key="2">
    <source>
        <dbReference type="Pfam" id="PF16976"/>
    </source>
</evidence>
<name>A0A412G4A8_9FIRM</name>
<evidence type="ECO:0000259" key="1">
    <source>
        <dbReference type="Pfam" id="PF08666"/>
    </source>
</evidence>
<feature type="domain" description="SAF" evidence="1">
    <location>
        <begin position="49"/>
        <end position="89"/>
    </location>
</feature>
<dbReference type="Pfam" id="PF16976">
    <property type="entry name" value="RcpC"/>
    <property type="match status" value="1"/>
</dbReference>
<evidence type="ECO:0000313" key="3">
    <source>
        <dbReference type="EMBL" id="RGR75539.1"/>
    </source>
</evidence>
<dbReference type="RefSeq" id="WP_006057648.1">
    <property type="nucleotide sequence ID" value="NZ_CABJCV010000004.1"/>
</dbReference>
<gene>
    <name evidence="3" type="ORF">DWY25_04705</name>
</gene>